<dbReference type="OrthoDB" id="6718861at2759"/>
<keyword evidence="2" id="KW-1185">Reference proteome</keyword>
<dbReference type="Proteomes" id="UP000054047">
    <property type="component" value="Unassembled WGS sequence"/>
</dbReference>
<dbReference type="EMBL" id="KN727651">
    <property type="protein sequence ID" value="KIH65214.1"/>
    <property type="molecule type" value="Genomic_DNA"/>
</dbReference>
<accession>A0A0C2H0W7</accession>
<reference evidence="1 2" key="1">
    <citation type="submission" date="2013-12" db="EMBL/GenBank/DDBJ databases">
        <title>Draft genome of the parsitic nematode Ancylostoma duodenale.</title>
        <authorList>
            <person name="Mitreva M."/>
        </authorList>
    </citation>
    <scope>NUCLEOTIDE SEQUENCE [LARGE SCALE GENOMIC DNA]</scope>
    <source>
        <strain evidence="1 2">Zhejiang</strain>
    </source>
</reference>
<proteinExistence type="predicted"/>
<dbReference type="AlphaFoldDB" id="A0A0C2H0W7"/>
<gene>
    <name evidence="1" type="ORF">ANCDUO_04466</name>
</gene>
<evidence type="ECO:0000313" key="2">
    <source>
        <dbReference type="Proteomes" id="UP000054047"/>
    </source>
</evidence>
<sequence length="90" mass="10257">METQVLTSNKIKQDYKENHVKTAFSSASAVTLRFRDIVHSGLEYTMTRSGEAIIRTAHKYNLGLDIRTAAYANSIEKVYNTYRTLGFTFT</sequence>
<dbReference type="InterPro" id="IPR036291">
    <property type="entry name" value="NAD(P)-bd_dom_sf"/>
</dbReference>
<dbReference type="Gene3D" id="3.40.50.720">
    <property type="entry name" value="NAD(P)-binding Rossmann-like Domain"/>
    <property type="match status" value="1"/>
</dbReference>
<evidence type="ECO:0000313" key="1">
    <source>
        <dbReference type="EMBL" id="KIH65214.1"/>
    </source>
</evidence>
<protein>
    <submittedName>
        <fullName evidence="1">Uncharacterized protein</fullName>
    </submittedName>
</protein>
<organism evidence="1 2">
    <name type="scientific">Ancylostoma duodenale</name>
    <dbReference type="NCBI Taxonomy" id="51022"/>
    <lineage>
        <taxon>Eukaryota</taxon>
        <taxon>Metazoa</taxon>
        <taxon>Ecdysozoa</taxon>
        <taxon>Nematoda</taxon>
        <taxon>Chromadorea</taxon>
        <taxon>Rhabditida</taxon>
        <taxon>Rhabditina</taxon>
        <taxon>Rhabditomorpha</taxon>
        <taxon>Strongyloidea</taxon>
        <taxon>Ancylostomatidae</taxon>
        <taxon>Ancylostomatinae</taxon>
        <taxon>Ancylostoma</taxon>
    </lineage>
</organism>
<dbReference type="SUPFAM" id="SSF51735">
    <property type="entry name" value="NAD(P)-binding Rossmann-fold domains"/>
    <property type="match status" value="1"/>
</dbReference>
<name>A0A0C2H0W7_9BILA</name>